<feature type="signal peptide" evidence="1">
    <location>
        <begin position="1"/>
        <end position="21"/>
    </location>
</feature>
<name>A0A6A4HGZ9_9AGAR</name>
<feature type="chain" id="PRO_5025581796" evidence="1">
    <location>
        <begin position="22"/>
        <end position="289"/>
    </location>
</feature>
<protein>
    <submittedName>
        <fullName evidence="2">Uncharacterized protein</fullName>
    </submittedName>
</protein>
<dbReference type="Proteomes" id="UP000799118">
    <property type="component" value="Unassembled WGS sequence"/>
</dbReference>
<dbReference type="OrthoDB" id="3067665at2759"/>
<dbReference type="AlphaFoldDB" id="A0A6A4HGZ9"/>
<organism evidence="2 3">
    <name type="scientific">Gymnopus androsaceus JB14</name>
    <dbReference type="NCBI Taxonomy" id="1447944"/>
    <lineage>
        <taxon>Eukaryota</taxon>
        <taxon>Fungi</taxon>
        <taxon>Dikarya</taxon>
        <taxon>Basidiomycota</taxon>
        <taxon>Agaricomycotina</taxon>
        <taxon>Agaricomycetes</taxon>
        <taxon>Agaricomycetidae</taxon>
        <taxon>Agaricales</taxon>
        <taxon>Marasmiineae</taxon>
        <taxon>Omphalotaceae</taxon>
        <taxon>Gymnopus</taxon>
    </lineage>
</organism>
<gene>
    <name evidence="2" type="ORF">BT96DRAFT_996776</name>
</gene>
<keyword evidence="1" id="KW-0732">Signal</keyword>
<proteinExistence type="predicted"/>
<evidence type="ECO:0000256" key="1">
    <source>
        <dbReference type="SAM" id="SignalP"/>
    </source>
</evidence>
<keyword evidence="3" id="KW-1185">Reference proteome</keyword>
<reference evidence="2" key="1">
    <citation type="journal article" date="2019" name="Environ. Microbiol.">
        <title>Fungal ecological strategies reflected in gene transcription - a case study of two litter decomposers.</title>
        <authorList>
            <person name="Barbi F."/>
            <person name="Kohler A."/>
            <person name="Barry K."/>
            <person name="Baskaran P."/>
            <person name="Daum C."/>
            <person name="Fauchery L."/>
            <person name="Ihrmark K."/>
            <person name="Kuo A."/>
            <person name="LaButti K."/>
            <person name="Lipzen A."/>
            <person name="Morin E."/>
            <person name="Grigoriev I.V."/>
            <person name="Henrissat B."/>
            <person name="Lindahl B."/>
            <person name="Martin F."/>
        </authorList>
    </citation>
    <scope>NUCLEOTIDE SEQUENCE</scope>
    <source>
        <strain evidence="2">JB14</strain>
    </source>
</reference>
<sequence length="289" mass="32309">MRLPSLLQLALLATLIVTVWAAPYTANRPRDKPKVAQHLATKPVAPEPSSKELVAKLDIILGSCKPHRPKPEKALADRYTIAKKEQEIKETDVAFTNHFIPGNPVRPFRMTQLETMSLFPMNPEHIQDSKMVSSMFTSILTGGAFVNKSMPTVISFCPLFFDLENPSTDTEHDLDDYEFSTNPSVHNTWCLEAPHVFGHLVTAGHTVLHEVAHLPFIVFYAIELSLGQMLPETVAKKVAGTLDIYRFSDENDPGNMATYGGYLPAASRTLKRRWAAYFTLFEILLSRVG</sequence>
<evidence type="ECO:0000313" key="3">
    <source>
        <dbReference type="Proteomes" id="UP000799118"/>
    </source>
</evidence>
<dbReference type="EMBL" id="ML769514">
    <property type="protein sequence ID" value="KAE9396404.1"/>
    <property type="molecule type" value="Genomic_DNA"/>
</dbReference>
<evidence type="ECO:0000313" key="2">
    <source>
        <dbReference type="EMBL" id="KAE9396404.1"/>
    </source>
</evidence>
<accession>A0A6A4HGZ9</accession>